<feature type="chain" id="PRO_5016937255" evidence="1">
    <location>
        <begin position="19"/>
        <end position="152"/>
    </location>
</feature>
<evidence type="ECO:0000313" key="3">
    <source>
        <dbReference type="EMBL" id="STX32196.1"/>
    </source>
</evidence>
<evidence type="ECO:0000313" key="2">
    <source>
        <dbReference type="EMBL" id="KTC76180.1"/>
    </source>
</evidence>
<keyword evidence="1" id="KW-0732">Signal</keyword>
<dbReference type="RefSeq" id="WP_058522360.1">
    <property type="nucleotide sequence ID" value="NZ_CAAAHV010000031.1"/>
</dbReference>
<evidence type="ECO:0000313" key="4">
    <source>
        <dbReference type="Proteomes" id="UP000054735"/>
    </source>
</evidence>
<sequence>MKKLSIIAGLLMSISCYAWQIINTEQYIKEAQSQLTEESLKLQEKLDARLPVSSHAAAGKVDRKKIKLTNFTQSVFIIGNDQISRQWLQEHAEELEAAHALGFVANVTESEQLQALQQLTKAPLLPANVDDLMALFQEGHYPLAFIEGELWQ</sequence>
<dbReference type="EMBL" id="UGNW01000001">
    <property type="protein sequence ID" value="STX32196.1"/>
    <property type="molecule type" value="Genomic_DNA"/>
</dbReference>
<dbReference type="EMBL" id="LNXT01000001">
    <property type="protein sequence ID" value="KTC76180.1"/>
    <property type="molecule type" value="Genomic_DNA"/>
</dbReference>
<dbReference type="PROSITE" id="PS51257">
    <property type="entry name" value="PROKAR_LIPOPROTEIN"/>
    <property type="match status" value="1"/>
</dbReference>
<gene>
    <name evidence="2" type="ORF">Lbir_0249</name>
    <name evidence="3" type="ORF">NCTC12437_01976</name>
</gene>
<name>A0A378IBB8_9GAMM</name>
<dbReference type="AlphaFoldDB" id="A0A378IBB8"/>
<proteinExistence type="predicted"/>
<evidence type="ECO:0000256" key="1">
    <source>
        <dbReference type="SAM" id="SignalP"/>
    </source>
</evidence>
<keyword evidence="4" id="KW-1185">Reference proteome</keyword>
<dbReference type="Proteomes" id="UP000255066">
    <property type="component" value="Unassembled WGS sequence"/>
</dbReference>
<protein>
    <submittedName>
        <fullName evidence="3">Integrating conjugative element protein, PFL_4695 family</fullName>
    </submittedName>
</protein>
<dbReference type="NCBIfam" id="TIGR03765">
    <property type="entry name" value="ICE_PFL_4695"/>
    <property type="match status" value="1"/>
</dbReference>
<evidence type="ECO:0000313" key="5">
    <source>
        <dbReference type="Proteomes" id="UP000255066"/>
    </source>
</evidence>
<accession>A0A378IBB8</accession>
<reference evidence="3 5" key="2">
    <citation type="submission" date="2018-06" db="EMBL/GenBank/DDBJ databases">
        <authorList>
            <consortium name="Pathogen Informatics"/>
            <person name="Doyle S."/>
        </authorList>
    </citation>
    <scope>NUCLEOTIDE SEQUENCE [LARGE SCALE GENOMIC DNA]</scope>
    <source>
        <strain evidence="3 5">NCTC12437</strain>
    </source>
</reference>
<reference evidence="2 4" key="1">
    <citation type="submission" date="2015-11" db="EMBL/GenBank/DDBJ databases">
        <title>Genomic analysis of 38 Legionella species identifies large and diverse effector repertoires.</title>
        <authorList>
            <person name="Burstein D."/>
            <person name="Amaro F."/>
            <person name="Zusman T."/>
            <person name="Lifshitz Z."/>
            <person name="Cohen O."/>
            <person name="Gilbert J.A."/>
            <person name="Pupko T."/>
            <person name="Shuman H.A."/>
            <person name="Segal G."/>
        </authorList>
    </citation>
    <scope>NUCLEOTIDE SEQUENCE [LARGE SCALE GENOMIC DNA]</scope>
    <source>
        <strain evidence="2 4">CDC#1407-AL-14</strain>
    </source>
</reference>
<dbReference type="Proteomes" id="UP000054735">
    <property type="component" value="Unassembled WGS sequence"/>
</dbReference>
<dbReference type="OrthoDB" id="8560395at2"/>
<feature type="signal peptide" evidence="1">
    <location>
        <begin position="1"/>
        <end position="18"/>
    </location>
</feature>
<organism evidence="3 5">
    <name type="scientific">Legionella birminghamensis</name>
    <dbReference type="NCBI Taxonomy" id="28083"/>
    <lineage>
        <taxon>Bacteria</taxon>
        <taxon>Pseudomonadati</taxon>
        <taxon>Pseudomonadota</taxon>
        <taxon>Gammaproteobacteria</taxon>
        <taxon>Legionellales</taxon>
        <taxon>Legionellaceae</taxon>
        <taxon>Legionella</taxon>
    </lineage>
</organism>
<dbReference type="InterPro" id="IPR021300">
    <property type="entry name" value="Integr_conj_element_PFL4695"/>
</dbReference>
<dbReference type="STRING" id="28083.Lbir_0249"/>
<dbReference type="Pfam" id="PF11072">
    <property type="entry name" value="DUF2859"/>
    <property type="match status" value="1"/>
</dbReference>